<name>F0XZH2_AURAN</name>
<evidence type="ECO:0000313" key="3">
    <source>
        <dbReference type="EMBL" id="EGB11343.1"/>
    </source>
</evidence>
<dbReference type="eggNOG" id="KOG1236">
    <property type="taxonomic scope" value="Eukaryota"/>
</dbReference>
<dbReference type="GO" id="GO:0005524">
    <property type="term" value="F:ATP binding"/>
    <property type="evidence" value="ECO:0007669"/>
    <property type="project" value="InterPro"/>
</dbReference>
<organism evidence="4">
    <name type="scientific">Aureococcus anophagefferens</name>
    <name type="common">Harmful bloom alga</name>
    <dbReference type="NCBI Taxonomy" id="44056"/>
    <lineage>
        <taxon>Eukaryota</taxon>
        <taxon>Sar</taxon>
        <taxon>Stramenopiles</taxon>
        <taxon>Ochrophyta</taxon>
        <taxon>Pelagophyceae</taxon>
        <taxon>Pelagomonadales</taxon>
        <taxon>Pelagomonadaceae</taxon>
        <taxon>Aureococcus</taxon>
    </lineage>
</organism>
<dbReference type="InterPro" id="IPR000719">
    <property type="entry name" value="Prot_kinase_dom"/>
</dbReference>
<dbReference type="Gene3D" id="1.10.510.10">
    <property type="entry name" value="Transferase(Phosphotransferase) domain 1"/>
    <property type="match status" value="1"/>
</dbReference>
<evidence type="ECO:0000313" key="4">
    <source>
        <dbReference type="Proteomes" id="UP000002729"/>
    </source>
</evidence>
<dbReference type="InterPro" id="IPR052402">
    <property type="entry name" value="ADCK_kinase"/>
</dbReference>
<proteinExistence type="predicted"/>
<feature type="domain" description="Protein kinase" evidence="2">
    <location>
        <begin position="488"/>
        <end position="829"/>
    </location>
</feature>
<evidence type="ECO:0000256" key="1">
    <source>
        <dbReference type="SAM" id="MobiDB-lite"/>
    </source>
</evidence>
<dbReference type="EMBL" id="GL833122">
    <property type="protein sequence ID" value="EGB11343.1"/>
    <property type="molecule type" value="Genomic_DNA"/>
</dbReference>
<dbReference type="Pfam" id="PF03109">
    <property type="entry name" value="ABC1"/>
    <property type="match status" value="1"/>
</dbReference>
<dbReference type="AlphaFoldDB" id="F0XZH2"/>
<feature type="compositionally biased region" description="Low complexity" evidence="1">
    <location>
        <begin position="7"/>
        <end position="22"/>
    </location>
</feature>
<dbReference type="PANTHER" id="PTHR45890">
    <property type="entry name" value="AARF DOMAIN CONTAINING KINASE 2 (PREDICTED)"/>
    <property type="match status" value="1"/>
</dbReference>
<sequence length="829" mass="88517">MDAADVALLPSASPRAARSPSTKRPRSDSLDALEASLRGGRAATGAEASLRRGDDDASSATKKRRGRKPMNLSTEERATLTRARNRLHAQSTRRRKKIVAEYARRRCDEILAEYAGAGDAPTREMVVAMLELDGDGVTRRAILNKFLELLFNGASQPSGFADLAACGDAFELRLPAAIHRASAASHAPPGLDPGKASRAGTAVALRGVEALAFEAACVRSFLDGLRRGPSGAGPVSAIDVECALAEDAHASAVGDVFASDFRYATRGLVNAGFPRELEVRGALRARFNVRARLSDLELSYDAGAVAAAVADLGAPPGRAPDAAAPRGSAPPADDGLHGAAPAPAPAAALGAPKLFPFCGDDLPFAMRCVEDIFSRLETTLRLLRRSCELGLYVAPLALSRVAVEACKLVGIAGAEERWWDYALWSVEGMGPTAVKLCQWAAGRPDLFPAAATKRFSRLHDAVRPHAFHHTDRALAAALGADWRDTLELDERRLLGSGCIAQVYAGTHDGQRVAVKVVHPGVREAVETDMALLAFCVGCGERFAPGAFRYLAVGGSVHRFGAIMRSQLDLRTEASNLERLHAHFVRDDSVVVPRPVGRRRSPDVLVEEFVAGVPVLDFARGDEARAAKIAEAGARAVLKMVLHHNFVHGDLHPGNMLVNDRAQLVLLDAGICVEIGDRAHEDMVSILKAMLEARGADAGRLILGAHANRGDFGAIDRESEARFVTGIDEMVARSRDQPIFESMAEYMSTICGLAVSHRVVLDASFVSVALAIKIMEGLCLGISPDFPFLEIAAPMFLQAQMTRSSQRELGRLSAWSRGVLEDIKAKEGLA</sequence>
<accession>F0XZH2</accession>
<gene>
    <name evidence="3" type="ORF">AURANDRAFT_70875</name>
</gene>
<dbReference type="KEGG" id="aaf:AURANDRAFT_70875"/>
<dbReference type="GO" id="GO:0004672">
    <property type="term" value="F:protein kinase activity"/>
    <property type="evidence" value="ECO:0007669"/>
    <property type="project" value="InterPro"/>
</dbReference>
<feature type="region of interest" description="Disordered" evidence="1">
    <location>
        <begin position="1"/>
        <end position="75"/>
    </location>
</feature>
<dbReference type="PANTHER" id="PTHR45890:SF1">
    <property type="entry name" value="AARF DOMAIN CONTAINING KINASE 2"/>
    <property type="match status" value="1"/>
</dbReference>
<dbReference type="PROSITE" id="PS50011">
    <property type="entry name" value="PROTEIN_KINASE_DOM"/>
    <property type="match status" value="1"/>
</dbReference>
<protein>
    <recommendedName>
        <fullName evidence="2">Protein kinase domain-containing protein</fullName>
    </recommendedName>
</protein>
<dbReference type="SMART" id="SM00220">
    <property type="entry name" value="S_TKc"/>
    <property type="match status" value="1"/>
</dbReference>
<dbReference type="GeneID" id="20227970"/>
<dbReference type="RefSeq" id="XP_009033721.1">
    <property type="nucleotide sequence ID" value="XM_009035473.1"/>
</dbReference>
<dbReference type="Proteomes" id="UP000002729">
    <property type="component" value="Unassembled WGS sequence"/>
</dbReference>
<dbReference type="InterPro" id="IPR004147">
    <property type="entry name" value="ABC1_dom"/>
</dbReference>
<dbReference type="InParanoid" id="F0XZH2"/>
<keyword evidence="4" id="KW-1185">Reference proteome</keyword>
<evidence type="ECO:0000259" key="2">
    <source>
        <dbReference type="PROSITE" id="PS50011"/>
    </source>
</evidence>
<reference evidence="3 4" key="1">
    <citation type="journal article" date="2011" name="Proc. Natl. Acad. Sci. U.S.A.">
        <title>Niche of harmful alga Aureococcus anophagefferens revealed through ecogenomics.</title>
        <authorList>
            <person name="Gobler C.J."/>
            <person name="Berry D.L."/>
            <person name="Dyhrman S.T."/>
            <person name="Wilhelm S.W."/>
            <person name="Salamov A."/>
            <person name="Lobanov A.V."/>
            <person name="Zhang Y."/>
            <person name="Collier J.L."/>
            <person name="Wurch L.L."/>
            <person name="Kustka A.B."/>
            <person name="Dill B.D."/>
            <person name="Shah M."/>
            <person name="VerBerkmoes N.C."/>
            <person name="Kuo A."/>
            <person name="Terry A."/>
            <person name="Pangilinan J."/>
            <person name="Lindquist E.A."/>
            <person name="Lucas S."/>
            <person name="Paulsen I.T."/>
            <person name="Hattenrath-Lehmann T.K."/>
            <person name="Talmage S.C."/>
            <person name="Walker E.A."/>
            <person name="Koch F."/>
            <person name="Burson A.M."/>
            <person name="Marcoval M.A."/>
            <person name="Tang Y.Z."/>
            <person name="Lecleir G.R."/>
            <person name="Coyne K.J."/>
            <person name="Berg G.M."/>
            <person name="Bertrand E.M."/>
            <person name="Saito M.A."/>
            <person name="Gladyshev V.N."/>
            <person name="Grigoriev I.V."/>
        </authorList>
    </citation>
    <scope>NUCLEOTIDE SEQUENCE [LARGE SCALE GENOMIC DNA]</scope>
    <source>
        <strain evidence="4">CCMP 1984</strain>
    </source>
</reference>
<dbReference type="OrthoDB" id="427480at2759"/>
<dbReference type="GO" id="GO:0005739">
    <property type="term" value="C:mitochondrion"/>
    <property type="evidence" value="ECO:0007669"/>
    <property type="project" value="TreeGrafter"/>
</dbReference>
<dbReference type="SUPFAM" id="SSF56112">
    <property type="entry name" value="Protein kinase-like (PK-like)"/>
    <property type="match status" value="1"/>
</dbReference>
<feature type="region of interest" description="Disordered" evidence="1">
    <location>
        <begin position="317"/>
        <end position="337"/>
    </location>
</feature>
<dbReference type="InterPro" id="IPR011009">
    <property type="entry name" value="Kinase-like_dom_sf"/>
</dbReference>